<dbReference type="Proteomes" id="UP000278085">
    <property type="component" value="Unassembled WGS sequence"/>
</dbReference>
<proteinExistence type="predicted"/>
<dbReference type="RefSeq" id="WP_126074872.1">
    <property type="nucleotide sequence ID" value="NZ_CP051166.1"/>
</dbReference>
<dbReference type="OrthoDB" id="8743722at2"/>
<keyword evidence="2" id="KW-1185">Reference proteome</keyword>
<comment type="caution">
    <text evidence="1">The sequence shown here is derived from an EMBL/GenBank/DDBJ whole genome shotgun (WGS) entry which is preliminary data.</text>
</comment>
<accession>A0A430HLD4</accession>
<evidence type="ECO:0000313" key="1">
    <source>
        <dbReference type="EMBL" id="RSZ58299.1"/>
    </source>
</evidence>
<sequence length="268" mass="28986">MSLTELFSSRTVCVSLAPDLLTAVVRSGKRIVAHSEVRIPLDQSDGKWDGALAAFGAYLRTAGVTLKGVPVSVALTTRWCQLAMIPWSDALLHQGSAQRFQLAQFIGIYGDAARTWAIVCDDAPYGQPRLACAIERDFLQGLQDVARECGHPCMAIESVLSITWRAIASSQPQAFALVEPGRLVLAAAANGRIHAVQAQALRGPWESELPQAWQRWTLRAPELGEIAQVALVSLDERPVAPVLPEHFDMVKLPPAPAPGYAAVAMMRC</sequence>
<organism evidence="1 2">
    <name type="scientific">Massilia atriviolacea</name>
    <dbReference type="NCBI Taxonomy" id="2495579"/>
    <lineage>
        <taxon>Bacteria</taxon>
        <taxon>Pseudomonadati</taxon>
        <taxon>Pseudomonadota</taxon>
        <taxon>Betaproteobacteria</taxon>
        <taxon>Burkholderiales</taxon>
        <taxon>Oxalobacteraceae</taxon>
        <taxon>Telluria group</taxon>
        <taxon>Massilia</taxon>
    </lineage>
</organism>
<protein>
    <submittedName>
        <fullName evidence="1">Uncharacterized protein</fullName>
    </submittedName>
</protein>
<name>A0A430HLD4_9BURK</name>
<gene>
    <name evidence="1" type="ORF">EJB06_15180</name>
</gene>
<dbReference type="EMBL" id="RXLQ01000007">
    <property type="protein sequence ID" value="RSZ58299.1"/>
    <property type="molecule type" value="Genomic_DNA"/>
</dbReference>
<evidence type="ECO:0000313" key="2">
    <source>
        <dbReference type="Proteomes" id="UP000278085"/>
    </source>
</evidence>
<dbReference type="AlphaFoldDB" id="A0A430HLD4"/>
<reference evidence="1 2" key="1">
    <citation type="submission" date="2018-12" db="EMBL/GenBank/DDBJ databases">
        <authorList>
            <person name="Yang E."/>
        </authorList>
    </citation>
    <scope>NUCLEOTIDE SEQUENCE [LARGE SCALE GENOMIC DNA]</scope>
    <source>
        <strain evidence="1 2">SOD</strain>
    </source>
</reference>